<dbReference type="GO" id="GO:0022904">
    <property type="term" value="P:respiratory electron transport chain"/>
    <property type="evidence" value="ECO:0007669"/>
    <property type="project" value="InterPro"/>
</dbReference>
<dbReference type="Proteomes" id="UP001059985">
    <property type="component" value="Chromosome"/>
</dbReference>
<dbReference type="EMBL" id="CP089286">
    <property type="protein sequence ID" value="UTO55129.1"/>
    <property type="molecule type" value="Genomic_DNA"/>
</dbReference>
<dbReference type="InterPro" id="IPR016174">
    <property type="entry name" value="Di-haem_cyt_TM"/>
</dbReference>
<keyword evidence="9 13" id="KW-1133">Transmembrane helix</keyword>
<dbReference type="Proteomes" id="UP001059822">
    <property type="component" value="Chromosome"/>
</dbReference>
<evidence type="ECO:0000256" key="10">
    <source>
        <dbReference type="ARBA" id="ARBA00023004"/>
    </source>
</evidence>
<proteinExistence type="inferred from homology"/>
<reference evidence="15" key="1">
    <citation type="journal article" date="2022" name="Microorganisms">
        <title>Assembly and Comparison of Ca. Neoehrlichia mikurensis Genomes.</title>
        <authorList>
            <person name="Azagi T."/>
            <person name="Dirks R.P."/>
            <person name="Yebra-Pimentel E.S."/>
            <person name="Schaap P.J."/>
            <person name="Koehorst J.J."/>
            <person name="Esser H.J."/>
            <person name="Sprong H."/>
        </authorList>
    </citation>
    <scope>NUCLEOTIDE SEQUENCE</scope>
    <source>
        <strain evidence="16">18-2804</strain>
        <strain evidence="15">18-2837</strain>
    </source>
</reference>
<evidence type="ECO:0000313" key="15">
    <source>
        <dbReference type="EMBL" id="UTO55129.1"/>
    </source>
</evidence>
<evidence type="ECO:0000256" key="13">
    <source>
        <dbReference type="SAM" id="Phobius"/>
    </source>
</evidence>
<keyword evidence="3" id="KW-0813">Transport</keyword>
<evidence type="ECO:0000256" key="4">
    <source>
        <dbReference type="ARBA" id="ARBA00022475"/>
    </source>
</evidence>
<dbReference type="GO" id="GO:0005886">
    <property type="term" value="C:plasma membrane"/>
    <property type="evidence" value="ECO:0007669"/>
    <property type="project" value="UniProtKB-SubCell"/>
</dbReference>
<feature type="domain" description="Cytochrome b561 bacterial/Ni-hydrogenase" evidence="14">
    <location>
        <begin position="1"/>
        <end position="156"/>
    </location>
</feature>
<keyword evidence="18" id="KW-1185">Reference proteome</keyword>
<feature type="transmembrane region" description="Helical" evidence="13">
    <location>
        <begin position="122"/>
        <end position="142"/>
    </location>
</feature>
<evidence type="ECO:0000256" key="1">
    <source>
        <dbReference type="ARBA" id="ARBA00001970"/>
    </source>
</evidence>
<evidence type="ECO:0000256" key="5">
    <source>
        <dbReference type="ARBA" id="ARBA00022617"/>
    </source>
</evidence>
<evidence type="ECO:0000256" key="6">
    <source>
        <dbReference type="ARBA" id="ARBA00022692"/>
    </source>
</evidence>
<protein>
    <submittedName>
        <fullName evidence="15">Cytochrome b/b6 domain-containing protein</fullName>
    </submittedName>
</protein>
<dbReference type="EMBL" id="CP089285">
    <property type="protein sequence ID" value="UTO56049.1"/>
    <property type="molecule type" value="Genomic_DNA"/>
</dbReference>
<dbReference type="GO" id="GO:0046872">
    <property type="term" value="F:metal ion binding"/>
    <property type="evidence" value="ECO:0007669"/>
    <property type="project" value="UniProtKB-KW"/>
</dbReference>
<dbReference type="InterPro" id="IPR052168">
    <property type="entry name" value="Cytochrome_b561_oxidase"/>
</dbReference>
<keyword evidence="5" id="KW-0349">Heme</keyword>
<dbReference type="SUPFAM" id="SSF81342">
    <property type="entry name" value="Transmembrane di-heme cytochromes"/>
    <property type="match status" value="1"/>
</dbReference>
<keyword evidence="6 13" id="KW-0812">Transmembrane</keyword>
<evidence type="ECO:0000256" key="8">
    <source>
        <dbReference type="ARBA" id="ARBA00022982"/>
    </source>
</evidence>
<evidence type="ECO:0000313" key="17">
    <source>
        <dbReference type="Proteomes" id="UP001059822"/>
    </source>
</evidence>
<keyword evidence="7" id="KW-0479">Metal-binding</keyword>
<keyword evidence="10" id="KW-0408">Iron</keyword>
<dbReference type="AlphaFoldDB" id="A0A9Q9F339"/>
<keyword evidence="4" id="KW-1003">Cell membrane</keyword>
<evidence type="ECO:0000256" key="2">
    <source>
        <dbReference type="ARBA" id="ARBA00004651"/>
    </source>
</evidence>
<accession>A0A9Q9F339</accession>
<keyword evidence="8" id="KW-0249">Electron transport</keyword>
<sequence length="157" mass="17718">MAIIIIFLIIVGLYMTAIAPSNTKSVLYSAHKALGIISMVLIMIRIVSRLSSKIPPYSEVIAPFFIIASRFVHILLYVFMIVMPLSGYMMSSASNKPITMIFFDFPLILPTNKNLAFVFHKIHILSAYTLIILIILHILGALKHLIINKDNIFQRIT</sequence>
<feature type="transmembrane region" description="Helical" evidence="13">
    <location>
        <begin position="60"/>
        <end position="82"/>
    </location>
</feature>
<evidence type="ECO:0000313" key="18">
    <source>
        <dbReference type="Proteomes" id="UP001059985"/>
    </source>
</evidence>
<dbReference type="RefSeq" id="WP_246575352.1">
    <property type="nucleotide sequence ID" value="NZ_CP054597.1"/>
</dbReference>
<organism evidence="15 17">
    <name type="scientific">Neoehrlichia mikurensis</name>
    <dbReference type="NCBI Taxonomy" id="89586"/>
    <lineage>
        <taxon>Bacteria</taxon>
        <taxon>Pseudomonadati</taxon>
        <taxon>Pseudomonadota</taxon>
        <taxon>Alphaproteobacteria</taxon>
        <taxon>Rickettsiales</taxon>
        <taxon>Anaplasmataceae</taxon>
        <taxon>Candidatus Neoehrlichia</taxon>
    </lineage>
</organism>
<keyword evidence="11 13" id="KW-0472">Membrane</keyword>
<evidence type="ECO:0000313" key="16">
    <source>
        <dbReference type="EMBL" id="UTO56049.1"/>
    </source>
</evidence>
<evidence type="ECO:0000256" key="9">
    <source>
        <dbReference type="ARBA" id="ARBA00022989"/>
    </source>
</evidence>
<dbReference type="Gene3D" id="1.20.950.20">
    <property type="entry name" value="Transmembrane di-heme cytochromes, Chain C"/>
    <property type="match status" value="1"/>
</dbReference>
<comment type="similarity">
    <text evidence="12">Belongs to the cytochrome b561 family.</text>
</comment>
<comment type="cofactor">
    <cofactor evidence="1">
        <name>heme b</name>
        <dbReference type="ChEBI" id="CHEBI:60344"/>
    </cofactor>
</comment>
<name>A0A9Q9F339_9RICK</name>
<evidence type="ECO:0000256" key="7">
    <source>
        <dbReference type="ARBA" id="ARBA00022723"/>
    </source>
</evidence>
<evidence type="ECO:0000256" key="12">
    <source>
        <dbReference type="ARBA" id="ARBA00037975"/>
    </source>
</evidence>
<feature type="transmembrane region" description="Helical" evidence="13">
    <location>
        <begin position="30"/>
        <end position="48"/>
    </location>
</feature>
<dbReference type="GO" id="GO:0009055">
    <property type="term" value="F:electron transfer activity"/>
    <property type="evidence" value="ECO:0007669"/>
    <property type="project" value="InterPro"/>
</dbReference>
<evidence type="ECO:0000259" key="14">
    <source>
        <dbReference type="Pfam" id="PF01292"/>
    </source>
</evidence>
<evidence type="ECO:0000256" key="11">
    <source>
        <dbReference type="ARBA" id="ARBA00023136"/>
    </source>
</evidence>
<dbReference type="PANTHER" id="PTHR30529">
    <property type="entry name" value="CYTOCHROME B561"/>
    <property type="match status" value="1"/>
</dbReference>
<dbReference type="Pfam" id="PF01292">
    <property type="entry name" value="Ni_hydr_CYTB"/>
    <property type="match status" value="1"/>
</dbReference>
<comment type="subcellular location">
    <subcellularLocation>
        <location evidence="2">Cell membrane</location>
        <topology evidence="2">Multi-pass membrane protein</topology>
    </subcellularLocation>
</comment>
<dbReference type="InterPro" id="IPR011577">
    <property type="entry name" value="Cyt_b561_bac/Ni-Hgenase"/>
</dbReference>
<dbReference type="GO" id="GO:0020037">
    <property type="term" value="F:heme binding"/>
    <property type="evidence" value="ECO:0007669"/>
    <property type="project" value="TreeGrafter"/>
</dbReference>
<evidence type="ECO:0000256" key="3">
    <source>
        <dbReference type="ARBA" id="ARBA00022448"/>
    </source>
</evidence>
<gene>
    <name evidence="16" type="ORF">LUA81_02870</name>
    <name evidence="15" type="ORF">LUA82_02890</name>
</gene>
<dbReference type="PANTHER" id="PTHR30529:SF1">
    <property type="entry name" value="CYTOCHROME B561 HOMOLOG 2"/>
    <property type="match status" value="1"/>
</dbReference>